<dbReference type="InterPro" id="IPR024119">
    <property type="entry name" value="TF_DEAF-1"/>
</dbReference>
<evidence type="ECO:0000259" key="6">
    <source>
        <dbReference type="PROSITE" id="PS50865"/>
    </source>
</evidence>
<sequence length="283" mass="31893">MGKKSAGAKRKGAMTRSSAGQSDSSAPRVGVADNGGHVVIDARENKEYEEAPTRFCSMDQCFNYRNLKECARCKGVRYCSVECQRKNWKRHKVVCDHTVRQFELADGTEPVLQRNLRHWVARFDASLLNACIRGLNLKDEWERIGQGGLLLCMEPRPHPHLGSRWRIQNAGMFRNEDILSILDRLGVAEQYSEVLPRHAEERARLQRSSGGTADYAHVIIFAANIGPNALEGDHPPTMRFTPIDVHKGMVAHMSLDAYEGDWCQDLKDQVLNDHPLKHVAPGR</sequence>
<evidence type="ECO:0000256" key="3">
    <source>
        <dbReference type="ARBA" id="ARBA00022833"/>
    </source>
</evidence>
<evidence type="ECO:0000256" key="1">
    <source>
        <dbReference type="ARBA" id="ARBA00022723"/>
    </source>
</evidence>
<protein>
    <recommendedName>
        <fullName evidence="6">MYND-type domain-containing protein</fullName>
    </recommendedName>
</protein>
<reference evidence="7" key="1">
    <citation type="submission" date="2023-03" db="EMBL/GenBank/DDBJ databases">
        <title>Massive genome expansion in bonnet fungi (Mycena s.s.) driven by repeated elements and novel gene families across ecological guilds.</title>
        <authorList>
            <consortium name="Lawrence Berkeley National Laboratory"/>
            <person name="Harder C.B."/>
            <person name="Miyauchi S."/>
            <person name="Viragh M."/>
            <person name="Kuo A."/>
            <person name="Thoen E."/>
            <person name="Andreopoulos B."/>
            <person name="Lu D."/>
            <person name="Skrede I."/>
            <person name="Drula E."/>
            <person name="Henrissat B."/>
            <person name="Morin E."/>
            <person name="Kohler A."/>
            <person name="Barry K."/>
            <person name="LaButti K."/>
            <person name="Morin E."/>
            <person name="Salamov A."/>
            <person name="Lipzen A."/>
            <person name="Mereny Z."/>
            <person name="Hegedus B."/>
            <person name="Baldrian P."/>
            <person name="Stursova M."/>
            <person name="Weitz H."/>
            <person name="Taylor A."/>
            <person name="Grigoriev I.V."/>
            <person name="Nagy L.G."/>
            <person name="Martin F."/>
            <person name="Kauserud H."/>
        </authorList>
    </citation>
    <scope>NUCLEOTIDE SEQUENCE</scope>
    <source>
        <strain evidence="7">9144</strain>
    </source>
</reference>
<keyword evidence="3" id="KW-0862">Zinc</keyword>
<dbReference type="GO" id="GO:0008270">
    <property type="term" value="F:zinc ion binding"/>
    <property type="evidence" value="ECO:0007669"/>
    <property type="project" value="UniProtKB-KW"/>
</dbReference>
<evidence type="ECO:0000256" key="4">
    <source>
        <dbReference type="PROSITE-ProRule" id="PRU00134"/>
    </source>
</evidence>
<dbReference type="SUPFAM" id="SSF144232">
    <property type="entry name" value="HIT/MYND zinc finger-like"/>
    <property type="match status" value="1"/>
</dbReference>
<dbReference type="GO" id="GO:0000981">
    <property type="term" value="F:DNA-binding transcription factor activity, RNA polymerase II-specific"/>
    <property type="evidence" value="ECO:0007669"/>
    <property type="project" value="TreeGrafter"/>
</dbReference>
<feature type="compositionally biased region" description="Polar residues" evidence="5">
    <location>
        <begin position="15"/>
        <end position="25"/>
    </location>
</feature>
<comment type="caution">
    <text evidence="7">The sequence shown here is derived from an EMBL/GenBank/DDBJ whole genome shotgun (WGS) entry which is preliminary data.</text>
</comment>
<dbReference type="AlphaFoldDB" id="A0AAD6V0Z4"/>
<proteinExistence type="predicted"/>
<name>A0AAD6V0Z4_9AGAR</name>
<evidence type="ECO:0000256" key="2">
    <source>
        <dbReference type="ARBA" id="ARBA00022771"/>
    </source>
</evidence>
<feature type="region of interest" description="Disordered" evidence="5">
    <location>
        <begin position="1"/>
        <end position="36"/>
    </location>
</feature>
<evidence type="ECO:0000313" key="7">
    <source>
        <dbReference type="EMBL" id="KAJ7197939.1"/>
    </source>
</evidence>
<dbReference type="EMBL" id="JARJCW010000075">
    <property type="protein sequence ID" value="KAJ7197939.1"/>
    <property type="molecule type" value="Genomic_DNA"/>
</dbReference>
<accession>A0AAD6V0Z4</accession>
<dbReference type="Pfam" id="PF01753">
    <property type="entry name" value="zf-MYND"/>
    <property type="match status" value="1"/>
</dbReference>
<dbReference type="PROSITE" id="PS50865">
    <property type="entry name" value="ZF_MYND_2"/>
    <property type="match status" value="1"/>
</dbReference>
<feature type="compositionally biased region" description="Basic residues" evidence="5">
    <location>
        <begin position="1"/>
        <end position="13"/>
    </location>
</feature>
<dbReference type="InterPro" id="IPR002893">
    <property type="entry name" value="Znf_MYND"/>
</dbReference>
<dbReference type="GO" id="GO:0005634">
    <property type="term" value="C:nucleus"/>
    <property type="evidence" value="ECO:0007669"/>
    <property type="project" value="TreeGrafter"/>
</dbReference>
<evidence type="ECO:0000313" key="8">
    <source>
        <dbReference type="Proteomes" id="UP001219525"/>
    </source>
</evidence>
<keyword evidence="8" id="KW-1185">Reference proteome</keyword>
<dbReference type="PANTHER" id="PTHR10237">
    <property type="entry name" value="DEFORMED EPIDERMAL AUTOREGULATORY FACTOR 1 HOMOLOG SUPPRESSIN"/>
    <property type="match status" value="1"/>
</dbReference>
<dbReference type="Gene3D" id="6.10.140.2220">
    <property type="match status" value="1"/>
</dbReference>
<gene>
    <name evidence="7" type="ORF">GGX14DRAFT_700174</name>
</gene>
<keyword evidence="1" id="KW-0479">Metal-binding</keyword>
<organism evidence="7 8">
    <name type="scientific">Mycena pura</name>
    <dbReference type="NCBI Taxonomy" id="153505"/>
    <lineage>
        <taxon>Eukaryota</taxon>
        <taxon>Fungi</taxon>
        <taxon>Dikarya</taxon>
        <taxon>Basidiomycota</taxon>
        <taxon>Agaricomycotina</taxon>
        <taxon>Agaricomycetes</taxon>
        <taxon>Agaricomycetidae</taxon>
        <taxon>Agaricales</taxon>
        <taxon>Marasmiineae</taxon>
        <taxon>Mycenaceae</taxon>
        <taxon>Mycena</taxon>
    </lineage>
</organism>
<dbReference type="Proteomes" id="UP001219525">
    <property type="component" value="Unassembled WGS sequence"/>
</dbReference>
<feature type="domain" description="MYND-type" evidence="6">
    <location>
        <begin position="58"/>
        <end position="95"/>
    </location>
</feature>
<evidence type="ECO:0000256" key="5">
    <source>
        <dbReference type="SAM" id="MobiDB-lite"/>
    </source>
</evidence>
<dbReference type="PANTHER" id="PTHR10237:SF15">
    <property type="entry name" value="LD37257P"/>
    <property type="match status" value="1"/>
</dbReference>
<keyword evidence="2 4" id="KW-0863">Zinc-finger</keyword>